<feature type="transmembrane region" description="Helical" evidence="1">
    <location>
        <begin position="238"/>
        <end position="256"/>
    </location>
</feature>
<evidence type="ECO:0000313" key="2">
    <source>
        <dbReference type="EMBL" id="KAF2093584.1"/>
    </source>
</evidence>
<feature type="transmembrane region" description="Helical" evidence="1">
    <location>
        <begin position="204"/>
        <end position="226"/>
    </location>
</feature>
<comment type="caution">
    <text evidence="2">The sequence shown here is derived from an EMBL/GenBank/DDBJ whole genome shotgun (WGS) entry which is preliminary data.</text>
</comment>
<accession>A0A9P4I4E0</accession>
<keyword evidence="1" id="KW-0812">Transmembrane</keyword>
<keyword evidence="1" id="KW-1133">Transmembrane helix</keyword>
<gene>
    <name evidence="2" type="ORF">NA57DRAFT_47952</name>
</gene>
<dbReference type="EMBL" id="ML978137">
    <property type="protein sequence ID" value="KAF2093584.1"/>
    <property type="molecule type" value="Genomic_DNA"/>
</dbReference>
<protein>
    <submittedName>
        <fullName evidence="2">Uncharacterized protein</fullName>
    </submittedName>
</protein>
<reference evidence="2" key="1">
    <citation type="journal article" date="2020" name="Stud. Mycol.">
        <title>101 Dothideomycetes genomes: a test case for predicting lifestyles and emergence of pathogens.</title>
        <authorList>
            <person name="Haridas S."/>
            <person name="Albert R."/>
            <person name="Binder M."/>
            <person name="Bloem J."/>
            <person name="Labutti K."/>
            <person name="Salamov A."/>
            <person name="Andreopoulos B."/>
            <person name="Baker S."/>
            <person name="Barry K."/>
            <person name="Bills G."/>
            <person name="Bluhm B."/>
            <person name="Cannon C."/>
            <person name="Castanera R."/>
            <person name="Culley D."/>
            <person name="Daum C."/>
            <person name="Ezra D."/>
            <person name="Gonzalez J."/>
            <person name="Henrissat B."/>
            <person name="Kuo A."/>
            <person name="Liang C."/>
            <person name="Lipzen A."/>
            <person name="Lutzoni F."/>
            <person name="Magnuson J."/>
            <person name="Mondo S."/>
            <person name="Nolan M."/>
            <person name="Ohm R."/>
            <person name="Pangilinan J."/>
            <person name="Park H.-J."/>
            <person name="Ramirez L."/>
            <person name="Alfaro M."/>
            <person name="Sun H."/>
            <person name="Tritt A."/>
            <person name="Yoshinaga Y."/>
            <person name="Zwiers L.-H."/>
            <person name="Turgeon B."/>
            <person name="Goodwin S."/>
            <person name="Spatafora J."/>
            <person name="Crous P."/>
            <person name="Grigoriev I."/>
        </authorList>
    </citation>
    <scope>NUCLEOTIDE SEQUENCE</scope>
    <source>
        <strain evidence="2">CBS 133067</strain>
    </source>
</reference>
<feature type="transmembrane region" description="Helical" evidence="1">
    <location>
        <begin position="385"/>
        <end position="408"/>
    </location>
</feature>
<dbReference type="OrthoDB" id="5392263at2759"/>
<dbReference type="Proteomes" id="UP000799772">
    <property type="component" value="Unassembled WGS sequence"/>
</dbReference>
<keyword evidence="3" id="KW-1185">Reference proteome</keyword>
<name>A0A9P4I4E0_9PEZI</name>
<organism evidence="2 3">
    <name type="scientific">Rhizodiscina lignyota</name>
    <dbReference type="NCBI Taxonomy" id="1504668"/>
    <lineage>
        <taxon>Eukaryota</taxon>
        <taxon>Fungi</taxon>
        <taxon>Dikarya</taxon>
        <taxon>Ascomycota</taxon>
        <taxon>Pezizomycotina</taxon>
        <taxon>Dothideomycetes</taxon>
        <taxon>Pleosporomycetidae</taxon>
        <taxon>Aulographales</taxon>
        <taxon>Rhizodiscinaceae</taxon>
        <taxon>Rhizodiscina</taxon>
    </lineage>
</organism>
<evidence type="ECO:0000313" key="3">
    <source>
        <dbReference type="Proteomes" id="UP000799772"/>
    </source>
</evidence>
<feature type="transmembrane region" description="Helical" evidence="1">
    <location>
        <begin position="530"/>
        <end position="551"/>
    </location>
</feature>
<keyword evidence="1" id="KW-0472">Membrane</keyword>
<proteinExistence type="predicted"/>
<feature type="non-terminal residue" evidence="2">
    <location>
        <position position="579"/>
    </location>
</feature>
<evidence type="ECO:0000256" key="1">
    <source>
        <dbReference type="SAM" id="Phobius"/>
    </source>
</evidence>
<feature type="transmembrane region" description="Helical" evidence="1">
    <location>
        <begin position="420"/>
        <end position="441"/>
    </location>
</feature>
<sequence>MTNFTECAIRYMNNASLIARWNYSGPVRSLEPNQSTQITVAGCNAVCGTAPDYYPWSQSSSTITTWILPVIGILLQAPFESNAFWRTMLAIVRWVGSPMASLSYILWNIKVTGTCALMVDMSVPYNAYPLCEESHFASMRDSMYILMNMNQYTMKPIAMKKEAEGLLRIVLFSKDLRLKDTSSSLREVRRSLARSLRNGRRKGVVPVFISTMWFLFSLAISIQGAFDLIGSNPTAHDLALGLLLSWLPVLILSCIVDRNPIAADDIRMKLNNLIDHVCVSLQDPHIREEFFQSFEHRPEAEKMRNWVVRINRVTDFIRGSFFIDFAGQGRIRWHYGCAHPILCDIEASYVAARGRNWLENEEEARNNLVLGSVDEGLLWFDFRELWQITAAIATVSCTILGAFILSYFTPTVGLGCRSGGYLIFAIIAFFVLIGELLIWWLTDEQQQQFLKHWLQSHVDTLHELTFRQWANGFLLFLETFNTAWIIYIVLSQTFGAFVTCDCQCSIWSKIGGYMDLSQWDFTHVPSVTTYWRLGTILSTVVMGIGMIYIVIEWCIQSHLSTTNYEESLRGLRLTRRFRR</sequence>
<dbReference type="AlphaFoldDB" id="A0A9P4I4E0"/>
<feature type="transmembrane region" description="Helical" evidence="1">
    <location>
        <begin position="469"/>
        <end position="490"/>
    </location>
</feature>